<sequence length="100" mass="10818">MDDSDTAAPTARWFHERFMRCIGPAVKIPRELPGGAGNSPTGDSGYEQDTTGERGSWKPMLFNRPTKDCGPLQLTRAHSIVVSSMGDELTPLAPLAVFLS</sequence>
<evidence type="ECO:0000256" key="1">
    <source>
        <dbReference type="SAM" id="MobiDB-lite"/>
    </source>
</evidence>
<name>A0A7S8IY55_9BACT</name>
<accession>A0A7S8IY55</accession>
<protein>
    <submittedName>
        <fullName evidence="2">Uncharacterized protein</fullName>
    </submittedName>
</protein>
<dbReference type="Proteomes" id="UP000593737">
    <property type="component" value="Chromosome"/>
</dbReference>
<dbReference type="AlphaFoldDB" id="A0A7S8IY55"/>
<dbReference type="EMBL" id="CP047423">
    <property type="protein sequence ID" value="QPD03692.1"/>
    <property type="molecule type" value="Genomic_DNA"/>
</dbReference>
<reference evidence="2 3" key="1">
    <citation type="journal article" date="2020" name="ISME J.">
        <title>Enrichment and physiological characterization of a novel comammox Nitrospira indicates ammonium inhibition of complete nitrification.</title>
        <authorList>
            <person name="Sakoula D."/>
            <person name="Koch H."/>
            <person name="Frank J."/>
            <person name="Jetten M.S.M."/>
            <person name="van Kessel M.A.H.J."/>
            <person name="Lucker S."/>
        </authorList>
    </citation>
    <scope>NUCLEOTIDE SEQUENCE [LARGE SCALE GENOMIC DNA]</scope>
    <source>
        <strain evidence="2">Comreactor17</strain>
    </source>
</reference>
<evidence type="ECO:0000313" key="2">
    <source>
        <dbReference type="EMBL" id="QPD03692.1"/>
    </source>
</evidence>
<evidence type="ECO:0000313" key="3">
    <source>
        <dbReference type="Proteomes" id="UP000593737"/>
    </source>
</evidence>
<organism evidence="2 3">
    <name type="scientific">Candidatus Nitrospira kreftii</name>
    <dbReference type="NCBI Taxonomy" id="2652173"/>
    <lineage>
        <taxon>Bacteria</taxon>
        <taxon>Pseudomonadati</taxon>
        <taxon>Nitrospirota</taxon>
        <taxon>Nitrospiria</taxon>
        <taxon>Nitrospirales</taxon>
        <taxon>Nitrospiraceae</taxon>
        <taxon>Nitrospira</taxon>
    </lineage>
</organism>
<feature type="region of interest" description="Disordered" evidence="1">
    <location>
        <begin position="28"/>
        <end position="64"/>
    </location>
</feature>
<dbReference type="KEGG" id="nkf:Nkreftii_001466"/>
<gene>
    <name evidence="2" type="ORF">Nkreftii_001466</name>
</gene>
<proteinExistence type="predicted"/>